<organism evidence="10 11">
    <name type="scientific">Aquicella lusitana</name>
    <dbReference type="NCBI Taxonomy" id="254246"/>
    <lineage>
        <taxon>Bacteria</taxon>
        <taxon>Pseudomonadati</taxon>
        <taxon>Pseudomonadota</taxon>
        <taxon>Gammaproteobacteria</taxon>
        <taxon>Legionellales</taxon>
        <taxon>Coxiellaceae</taxon>
        <taxon>Aquicella</taxon>
    </lineage>
</organism>
<feature type="transmembrane region" description="Helical" evidence="7">
    <location>
        <begin position="501"/>
        <end position="524"/>
    </location>
</feature>
<dbReference type="InterPro" id="IPR006685">
    <property type="entry name" value="MscS_channel_2nd"/>
</dbReference>
<feature type="transmembrane region" description="Helical" evidence="7">
    <location>
        <begin position="573"/>
        <end position="593"/>
    </location>
</feature>
<evidence type="ECO:0000313" key="10">
    <source>
        <dbReference type="EMBL" id="RDI42067.1"/>
    </source>
</evidence>
<dbReference type="Gene3D" id="2.30.30.60">
    <property type="match status" value="1"/>
</dbReference>
<evidence type="ECO:0000256" key="2">
    <source>
        <dbReference type="ARBA" id="ARBA00008017"/>
    </source>
</evidence>
<accession>A0A370GEF4</accession>
<dbReference type="InterPro" id="IPR011066">
    <property type="entry name" value="MscS_channel_C_sf"/>
</dbReference>
<dbReference type="PANTHER" id="PTHR30347:SF1">
    <property type="entry name" value="MECHANOSENSITIVE CHANNEL MSCK"/>
    <property type="match status" value="1"/>
</dbReference>
<dbReference type="GO" id="GO:0005886">
    <property type="term" value="C:plasma membrane"/>
    <property type="evidence" value="ECO:0007669"/>
    <property type="project" value="UniProtKB-SubCell"/>
</dbReference>
<dbReference type="RefSeq" id="WP_114834746.1">
    <property type="nucleotide sequence ID" value="NZ_LR699115.1"/>
</dbReference>
<dbReference type="InterPro" id="IPR010920">
    <property type="entry name" value="LSM_dom_sf"/>
</dbReference>
<comment type="subcellular location">
    <subcellularLocation>
        <location evidence="1">Cell membrane</location>
        <topology evidence="1">Multi-pass membrane protein</topology>
    </subcellularLocation>
</comment>
<dbReference type="InterPro" id="IPR006686">
    <property type="entry name" value="MscS_channel_CS"/>
</dbReference>
<evidence type="ECO:0000256" key="7">
    <source>
        <dbReference type="SAM" id="Phobius"/>
    </source>
</evidence>
<feature type="domain" description="Mechanosensitive ion channel MscS C-terminal" evidence="9">
    <location>
        <begin position="666"/>
        <end position="750"/>
    </location>
</feature>
<keyword evidence="11" id="KW-1185">Reference proteome</keyword>
<evidence type="ECO:0000259" key="9">
    <source>
        <dbReference type="Pfam" id="PF21082"/>
    </source>
</evidence>
<comment type="caution">
    <text evidence="10">The sequence shown here is derived from an EMBL/GenBank/DDBJ whole genome shotgun (WGS) entry which is preliminary data.</text>
</comment>
<evidence type="ECO:0000256" key="6">
    <source>
        <dbReference type="ARBA" id="ARBA00023136"/>
    </source>
</evidence>
<evidence type="ECO:0000259" key="8">
    <source>
        <dbReference type="Pfam" id="PF00924"/>
    </source>
</evidence>
<dbReference type="Gene3D" id="3.30.70.100">
    <property type="match status" value="1"/>
</dbReference>
<dbReference type="Pfam" id="PF00924">
    <property type="entry name" value="MS_channel_2nd"/>
    <property type="match status" value="1"/>
</dbReference>
<dbReference type="GO" id="GO:0008381">
    <property type="term" value="F:mechanosensitive monoatomic ion channel activity"/>
    <property type="evidence" value="ECO:0007669"/>
    <property type="project" value="UniProtKB-ARBA"/>
</dbReference>
<keyword evidence="5 7" id="KW-1133">Transmembrane helix</keyword>
<feature type="transmembrane region" description="Helical" evidence="7">
    <location>
        <begin position="381"/>
        <end position="401"/>
    </location>
</feature>
<feature type="domain" description="Mechanosensitive ion channel MscS" evidence="8">
    <location>
        <begin position="591"/>
        <end position="656"/>
    </location>
</feature>
<dbReference type="OrthoDB" id="9799209at2"/>
<dbReference type="Pfam" id="PF21082">
    <property type="entry name" value="MS_channel_3rd"/>
    <property type="match status" value="1"/>
</dbReference>
<name>A0A370GEF4_9COXI</name>
<dbReference type="SUPFAM" id="SSF82861">
    <property type="entry name" value="Mechanosensitive channel protein MscS (YggB), transmembrane region"/>
    <property type="match status" value="1"/>
</dbReference>
<dbReference type="PANTHER" id="PTHR30347">
    <property type="entry name" value="POTASSIUM CHANNEL RELATED"/>
    <property type="match status" value="1"/>
</dbReference>
<dbReference type="InterPro" id="IPR052702">
    <property type="entry name" value="MscS-like_channel"/>
</dbReference>
<feature type="transmembrane region" description="Helical" evidence="7">
    <location>
        <begin position="237"/>
        <end position="261"/>
    </location>
</feature>
<keyword evidence="6 7" id="KW-0472">Membrane</keyword>
<dbReference type="SUPFAM" id="SSF82689">
    <property type="entry name" value="Mechanosensitive channel protein MscS (YggB), C-terminal domain"/>
    <property type="match status" value="1"/>
</dbReference>
<dbReference type="InterPro" id="IPR011014">
    <property type="entry name" value="MscS_channel_TM-2"/>
</dbReference>
<proteinExistence type="inferred from homology"/>
<dbReference type="Proteomes" id="UP000254720">
    <property type="component" value="Unassembled WGS sequence"/>
</dbReference>
<keyword evidence="3" id="KW-1003">Cell membrane</keyword>
<evidence type="ECO:0000256" key="1">
    <source>
        <dbReference type="ARBA" id="ARBA00004651"/>
    </source>
</evidence>
<dbReference type="AlphaFoldDB" id="A0A370GEF4"/>
<dbReference type="PROSITE" id="PS01246">
    <property type="entry name" value="UPF0003"/>
    <property type="match status" value="1"/>
</dbReference>
<sequence>MDLKAFTKIIAILIFTICCIFQPLHAQNKMGEAVFSPAAWSKDLDSIKKKITTEAWTSISLKETIGAVIALQKQANECTNNTKKELEKINTALMGSNTGKLDSQAESPRIDETKSNLDKRRSELNQLYAECQLVLLRAQDIFSDLQAREQLLITAQLFSKAPSVIENLTQLPTIQSVENQFNLNIFNQKLGVTYLTSSNLGMLIILIVLSIMAGYGTRRWCRNREGISDQSLLGFNITAVVFQYAYALFITLALAIFFTFYTLPAILSTYLATISIALFIYTALVAIIKSLFYPPPPAQPLIIFPGKIPRFFSRRLFYLLTLLLAYYVVTTLFQDQELLVPIRQLTDSLFITLLSISLISIIFVTTRIPKLFYEWEHVRKTLNIVFSITLLVILIAEWSGYHLFALYLVQNIAASIAIVLAAWLLHIPIKKGIRALKKQETFRYYLGVRRHKEILELTLCYIAAMMIIWGGVIVLLLKTWIPSTAYFNQIMRAVMDGFTFAGLRIIPSQVLLALVVFTLLALANRWLQSYVSRHSRSYVEEGAQVAIATIMGYSGFVIILIIALVVAGVNFTGLAIIAGALSVGIGFGLQNIVNDFISGLILLIEEPIRPGDRIYVDNIEGFVRRVRLRSTQIVTLDNSDVFVPNSKITSTNLTNYMFRNTKWRVICTIGIAYGCDLELAKKTLLEVATAHKEVIQEGPDAPKVLFRKFNDSSLQFDLLCIINDVNNKYRIESELNFAIAEAFKKKRIDIPFPQQDIHIKELPEEVTLAKRDSPEE</sequence>
<dbReference type="Gene3D" id="1.10.287.1260">
    <property type="match status" value="1"/>
</dbReference>
<feature type="transmembrane region" description="Helical" evidence="7">
    <location>
        <begin position="459"/>
        <end position="481"/>
    </location>
</feature>
<feature type="transmembrane region" description="Helical" evidence="7">
    <location>
        <begin position="194"/>
        <end position="216"/>
    </location>
</feature>
<feature type="transmembrane region" description="Helical" evidence="7">
    <location>
        <begin position="407"/>
        <end position="429"/>
    </location>
</feature>
<dbReference type="InterPro" id="IPR023408">
    <property type="entry name" value="MscS_beta-dom_sf"/>
</dbReference>
<feature type="transmembrane region" description="Helical" evidence="7">
    <location>
        <begin position="312"/>
        <end position="329"/>
    </location>
</feature>
<dbReference type="SUPFAM" id="SSF50182">
    <property type="entry name" value="Sm-like ribonucleoproteins"/>
    <property type="match status" value="1"/>
</dbReference>
<gene>
    <name evidence="10" type="ORF">C8D86_11621</name>
</gene>
<reference evidence="10 11" key="1">
    <citation type="submission" date="2018-07" db="EMBL/GenBank/DDBJ databases">
        <title>Genomic Encyclopedia of Type Strains, Phase IV (KMG-IV): sequencing the most valuable type-strain genomes for metagenomic binning, comparative biology and taxonomic classification.</title>
        <authorList>
            <person name="Goeker M."/>
        </authorList>
    </citation>
    <scope>NUCLEOTIDE SEQUENCE [LARGE SCALE GENOMIC DNA]</scope>
    <source>
        <strain evidence="10 11">DSM 16500</strain>
    </source>
</reference>
<keyword evidence="4 7" id="KW-0812">Transmembrane</keyword>
<evidence type="ECO:0000256" key="4">
    <source>
        <dbReference type="ARBA" id="ARBA00022692"/>
    </source>
</evidence>
<protein>
    <submittedName>
        <fullName evidence="10">Small-conductance mechanosensitive channel</fullName>
    </submittedName>
</protein>
<feature type="transmembrane region" description="Helical" evidence="7">
    <location>
        <begin position="349"/>
        <end position="369"/>
    </location>
</feature>
<evidence type="ECO:0000256" key="3">
    <source>
        <dbReference type="ARBA" id="ARBA00022475"/>
    </source>
</evidence>
<evidence type="ECO:0000256" key="5">
    <source>
        <dbReference type="ARBA" id="ARBA00022989"/>
    </source>
</evidence>
<comment type="similarity">
    <text evidence="2">Belongs to the MscS (TC 1.A.23) family.</text>
</comment>
<dbReference type="EMBL" id="QQAX01000016">
    <property type="protein sequence ID" value="RDI42067.1"/>
    <property type="molecule type" value="Genomic_DNA"/>
</dbReference>
<feature type="transmembrane region" description="Helical" evidence="7">
    <location>
        <begin position="545"/>
        <end position="567"/>
    </location>
</feature>
<dbReference type="InterPro" id="IPR049278">
    <property type="entry name" value="MS_channel_C"/>
</dbReference>
<feature type="transmembrane region" description="Helical" evidence="7">
    <location>
        <begin position="267"/>
        <end position="292"/>
    </location>
</feature>
<evidence type="ECO:0000313" key="11">
    <source>
        <dbReference type="Proteomes" id="UP000254720"/>
    </source>
</evidence>